<dbReference type="PANTHER" id="PTHR43248:SF29">
    <property type="entry name" value="TRIPEPTIDYL AMINOPEPTIDASE"/>
    <property type="match status" value="1"/>
</dbReference>
<dbReference type="PANTHER" id="PTHR43248">
    <property type="entry name" value="2-SUCCINYL-6-HYDROXY-2,4-CYCLOHEXADIENE-1-CARBOXYLATE SYNTHASE"/>
    <property type="match status" value="1"/>
</dbReference>
<dbReference type="InterPro" id="IPR029058">
    <property type="entry name" value="AB_hydrolase_fold"/>
</dbReference>
<comment type="similarity">
    <text evidence="1">Belongs to the peptidase S33 family.</text>
</comment>
<proteinExistence type="inferred from homology"/>
<evidence type="ECO:0000313" key="6">
    <source>
        <dbReference type="EMBL" id="ANP48587.1"/>
    </source>
</evidence>
<dbReference type="InterPro" id="IPR051601">
    <property type="entry name" value="Serine_prot/Carboxylest_S33"/>
</dbReference>
<feature type="region of interest" description="Disordered" evidence="4">
    <location>
        <begin position="1"/>
        <end position="26"/>
    </location>
</feature>
<evidence type="ECO:0000313" key="7">
    <source>
        <dbReference type="Proteomes" id="UP000092659"/>
    </source>
</evidence>
<keyword evidence="3" id="KW-0378">Hydrolase</keyword>
<evidence type="ECO:0000256" key="4">
    <source>
        <dbReference type="SAM" id="MobiDB-lite"/>
    </source>
</evidence>
<dbReference type="SUPFAM" id="SSF53474">
    <property type="entry name" value="alpha/beta-Hydrolases"/>
    <property type="match status" value="1"/>
</dbReference>
<evidence type="ECO:0000256" key="2">
    <source>
        <dbReference type="ARBA" id="ARBA00022729"/>
    </source>
</evidence>
<dbReference type="InterPro" id="IPR013595">
    <property type="entry name" value="Pept_S33_TAP-like_C"/>
</dbReference>
<dbReference type="Pfam" id="PF08386">
    <property type="entry name" value="Abhydrolase_4"/>
    <property type="match status" value="1"/>
</dbReference>
<accession>A0A1B1APT7</accession>
<dbReference type="STRING" id="68214.AVL59_02485"/>
<dbReference type="GO" id="GO:0016787">
    <property type="term" value="F:hydrolase activity"/>
    <property type="evidence" value="ECO:0007669"/>
    <property type="project" value="UniProtKB-KW"/>
</dbReference>
<dbReference type="EMBL" id="CP016279">
    <property type="protein sequence ID" value="ANP48587.1"/>
    <property type="molecule type" value="Genomic_DNA"/>
</dbReference>
<keyword evidence="2" id="KW-0732">Signal</keyword>
<evidence type="ECO:0000259" key="5">
    <source>
        <dbReference type="Pfam" id="PF08386"/>
    </source>
</evidence>
<evidence type="ECO:0000256" key="1">
    <source>
        <dbReference type="ARBA" id="ARBA00010088"/>
    </source>
</evidence>
<reference evidence="6 7" key="1">
    <citation type="submission" date="2016-06" db="EMBL/GenBank/DDBJ databases">
        <title>Complete genome sequence of Streptomyces griseochromogenes ATCC 14511, the Blasticidin S producer.</title>
        <authorList>
            <person name="Wu L."/>
        </authorList>
    </citation>
    <scope>NUCLEOTIDE SEQUENCE [LARGE SCALE GENOMIC DNA]</scope>
    <source>
        <strain evidence="6 7">ATCC 14511</strain>
    </source>
</reference>
<dbReference type="AlphaFoldDB" id="A0A1B1APT7"/>
<dbReference type="RefSeq" id="WP_067299567.1">
    <property type="nucleotide sequence ID" value="NZ_CP016279.1"/>
</dbReference>
<sequence>MHTWSSLRRNRRTRTRTGPRTRNRTRATARVTGALLAAAAMLVSACSSGSSTTSSDGPHEAALAALPRATPAALSSYYAQHLTWRDCGASGFQCATMKAPLDYSKPGAGDIRLAVARKKATGKGEPLGSLLVNPGGPGGSAIAYLQQYAGIGYPTDVRARYNMVAMDPRGVARSEPVECLSGRQMDAYTQTDNTPDDQKETNALVGEFKQFAESCGAHSARLLRHVSTVEAARDMDILRAVLGDPKLNYVGASYGTFLGATYAGLFPDRVGRLVLDGAMDPSLDSRKLNLEQTAGFETAFQAFAKDCVRRAGCPLGGKGATPAQVGDHLKAFFRELDAHPIPAGDPDHRKLGESLATTGVIAAMYDQAAWEQLRDALASAMKHNDGAGLLALSDSYYERDANGHYSNLMMANAAVNCLDLPPAFTGSEQVEKALPEFEKASPVFGAGLAWASLNCAYWPVKALGEPHRIKAKGAAPIVVVGTTRDPATPYPWAKSLAGQLASGRLLTYVGDGHTAYGRGSTCIDSAIDTYLLHGTPPTAGKRCS</sequence>
<feature type="domain" description="Peptidase S33 tripeptidyl aminopeptidase-like C-terminal" evidence="5">
    <location>
        <begin position="441"/>
        <end position="543"/>
    </location>
</feature>
<dbReference type="Proteomes" id="UP000092659">
    <property type="component" value="Chromosome"/>
</dbReference>
<dbReference type="KEGG" id="sgs:AVL59_02485"/>
<dbReference type="Gene3D" id="3.40.50.1820">
    <property type="entry name" value="alpha/beta hydrolase"/>
    <property type="match status" value="1"/>
</dbReference>
<organism evidence="6 7">
    <name type="scientific">Streptomyces griseochromogenes</name>
    <dbReference type="NCBI Taxonomy" id="68214"/>
    <lineage>
        <taxon>Bacteria</taxon>
        <taxon>Bacillati</taxon>
        <taxon>Actinomycetota</taxon>
        <taxon>Actinomycetes</taxon>
        <taxon>Kitasatosporales</taxon>
        <taxon>Streptomycetaceae</taxon>
        <taxon>Streptomyces</taxon>
    </lineage>
</organism>
<protein>
    <submittedName>
        <fullName evidence="6">Proteinase</fullName>
    </submittedName>
</protein>
<dbReference type="OrthoDB" id="4498590at2"/>
<feature type="compositionally biased region" description="Basic residues" evidence="4">
    <location>
        <begin position="8"/>
        <end position="26"/>
    </location>
</feature>
<evidence type="ECO:0000256" key="3">
    <source>
        <dbReference type="ARBA" id="ARBA00022801"/>
    </source>
</evidence>
<name>A0A1B1APT7_9ACTN</name>
<gene>
    <name evidence="6" type="ORF">AVL59_02485</name>
</gene>